<protein>
    <submittedName>
        <fullName evidence="1">Uncharacterized protein</fullName>
    </submittedName>
</protein>
<accession>A0A4R3RBU9</accession>
<gene>
    <name evidence="1" type="ORF">EV129_118110</name>
</gene>
<organism evidence="1 2">
    <name type="scientific">Rhizobium azibense</name>
    <dbReference type="NCBI Taxonomy" id="1136135"/>
    <lineage>
        <taxon>Bacteria</taxon>
        <taxon>Pseudomonadati</taxon>
        <taxon>Pseudomonadota</taxon>
        <taxon>Alphaproteobacteria</taxon>
        <taxon>Hyphomicrobiales</taxon>
        <taxon>Rhizobiaceae</taxon>
        <taxon>Rhizobium/Agrobacterium group</taxon>
        <taxon>Rhizobium</taxon>
    </lineage>
</organism>
<sequence>MLFSEWGFELVLTEAAFIENILLKEVYICAIYATCEADLKEGMTMHFA</sequence>
<dbReference type="AlphaFoldDB" id="A0A4R3RBU9"/>
<evidence type="ECO:0000313" key="1">
    <source>
        <dbReference type="EMBL" id="TCU32888.1"/>
    </source>
</evidence>
<evidence type="ECO:0000313" key="2">
    <source>
        <dbReference type="Proteomes" id="UP000295507"/>
    </source>
</evidence>
<dbReference type="EMBL" id="SMBK01000018">
    <property type="protein sequence ID" value="TCU32888.1"/>
    <property type="molecule type" value="Genomic_DNA"/>
</dbReference>
<proteinExistence type="predicted"/>
<reference evidence="1 2" key="1">
    <citation type="submission" date="2019-03" db="EMBL/GenBank/DDBJ databases">
        <title>Genomic Encyclopedia of Type Strains, Phase IV (KMG-V): Genome sequencing to study the core and pangenomes of soil and plant-associated prokaryotes.</title>
        <authorList>
            <person name="Whitman W."/>
        </authorList>
    </citation>
    <scope>NUCLEOTIDE SEQUENCE [LARGE SCALE GENOMIC DNA]</scope>
    <source>
        <strain evidence="1 2">IE4868</strain>
    </source>
</reference>
<comment type="caution">
    <text evidence="1">The sequence shown here is derived from an EMBL/GenBank/DDBJ whole genome shotgun (WGS) entry which is preliminary data.</text>
</comment>
<dbReference type="Proteomes" id="UP000295507">
    <property type="component" value="Unassembled WGS sequence"/>
</dbReference>
<name>A0A4R3RBU9_9HYPH</name>